<comment type="caution">
    <text evidence="3">The sequence shown here is derived from an EMBL/GenBank/DDBJ whole genome shotgun (WGS) entry which is preliminary data.</text>
</comment>
<evidence type="ECO:0000313" key="4">
    <source>
        <dbReference type="Proteomes" id="UP000176422"/>
    </source>
</evidence>
<dbReference type="SUPFAM" id="SSF52540">
    <property type="entry name" value="P-loop containing nucleoside triphosphate hydrolases"/>
    <property type="match status" value="1"/>
</dbReference>
<dbReference type="Gene3D" id="3.40.50.300">
    <property type="entry name" value="P-loop containing nucleotide triphosphate hydrolases"/>
    <property type="match status" value="2"/>
</dbReference>
<dbReference type="InterPro" id="IPR051162">
    <property type="entry name" value="T4SS_component"/>
</dbReference>
<keyword evidence="1" id="KW-0472">Membrane</keyword>
<dbReference type="InterPro" id="IPR027417">
    <property type="entry name" value="P-loop_NTPase"/>
</dbReference>
<dbReference type="InterPro" id="IPR058441">
    <property type="entry name" value="DUF8128"/>
</dbReference>
<evidence type="ECO:0000256" key="1">
    <source>
        <dbReference type="SAM" id="Phobius"/>
    </source>
</evidence>
<dbReference type="AlphaFoldDB" id="A0A1F8DXJ2"/>
<evidence type="ECO:0000313" key="3">
    <source>
        <dbReference type="EMBL" id="OGM93222.1"/>
    </source>
</evidence>
<accession>A0A1F8DXJ2</accession>
<dbReference type="STRING" id="1802559.A2372_02345"/>
<dbReference type="PANTHER" id="PTHR30121">
    <property type="entry name" value="UNCHARACTERIZED PROTEIN YJGR-RELATED"/>
    <property type="match status" value="1"/>
</dbReference>
<proteinExistence type="predicted"/>
<reference evidence="3 4" key="1">
    <citation type="journal article" date="2016" name="Nat. Commun.">
        <title>Thousands of microbial genomes shed light on interconnected biogeochemical processes in an aquifer system.</title>
        <authorList>
            <person name="Anantharaman K."/>
            <person name="Brown C.T."/>
            <person name="Hug L.A."/>
            <person name="Sharon I."/>
            <person name="Castelle C.J."/>
            <person name="Probst A.J."/>
            <person name="Thomas B.C."/>
            <person name="Singh A."/>
            <person name="Wilkins M.J."/>
            <person name="Karaoz U."/>
            <person name="Brodie E.L."/>
            <person name="Williams K.H."/>
            <person name="Hubbard S.S."/>
            <person name="Banfield J.F."/>
        </authorList>
    </citation>
    <scope>NUCLEOTIDE SEQUENCE [LARGE SCALE GENOMIC DNA]</scope>
</reference>
<dbReference type="PANTHER" id="PTHR30121:SF11">
    <property type="entry name" value="AAA+ ATPASE DOMAIN-CONTAINING PROTEIN"/>
    <property type="match status" value="1"/>
</dbReference>
<sequence length="792" mass="88764">MAAIFTSIIIFAIALLVVGGAVLFFVRQNDRRVRMSQALGLHLLLLRFPRIARDDRERKDFKDEINLSAQLYSTLLGLKVPFALEVAVHHVGEEIHFYVGVPKGSMDPVRRQIEGLFTEVQVEPIDDYNMFNATGVSAGVYVKQHHSYALPIRTYQEANIDTFSSILSGFSKVSEIGEGAALQVLVRPASESSKQSIFKMIGRLRHGDKFEDVLQSGSDTLAFMKKIATGAPAEQPMSEQPRTVNEDAVKALESKMAKPLVLANVRIVASAINPLQVDGLLDGIASGFAQFSAPFRQELRIAKPKQLQRFLRQYSFREFDDATAICLNTEEVASLFHMPTPSLDVPRVKALDSRESAPPENVPTEGTLIGENSFRGDVKPIYLTPQDRMRHVYAIGQTGTGKSTLLVQMALEDIRQGKGVCIIDPHGELVDKTLSLIPEHRYEDVIVFDPADIASPMGLNMLEYDFARPEQKSFIVDELYGIMDKLYDMKTSGGPMFELYMKNAILLLMEDAPNEPATLMEIQRLFTDDAFRERKLARIHNPVVIDFWEKEAAKASGEHSLANMSAYITSKFNVFTTNDFMRPIIGQPHSAFNFRQAMDEGKILLISLSKGKIGDFNMGLLGMVIVGKILMAALSRTDIPEAERKEFNLYLDEFQNFTTDAISTIFSEARKYALSLTVAHQYIGQMSDKIRTSVFGNVGSKIILRVGMDDAEVFERDLAPTFTKNDLANLKAGQAYAKLLLNGQVTRPFNLRLANVQWGDRSLVEKLRELSRLKYGRSRAEVEEEILRRLRL</sequence>
<feature type="domain" description="DUF8128" evidence="2">
    <location>
        <begin position="92"/>
        <end position="346"/>
    </location>
</feature>
<dbReference type="Proteomes" id="UP000176422">
    <property type="component" value="Unassembled WGS sequence"/>
</dbReference>
<name>A0A1F8DXJ2_9BACT</name>
<evidence type="ECO:0000259" key="2">
    <source>
        <dbReference type="Pfam" id="PF26449"/>
    </source>
</evidence>
<dbReference type="Pfam" id="PF02534">
    <property type="entry name" value="T4SS-DNA_transf"/>
    <property type="match status" value="1"/>
</dbReference>
<protein>
    <recommendedName>
        <fullName evidence="2">DUF8128 domain-containing protein</fullName>
    </recommendedName>
</protein>
<dbReference type="EMBL" id="MGIT01000001">
    <property type="protein sequence ID" value="OGM93222.1"/>
    <property type="molecule type" value="Genomic_DNA"/>
</dbReference>
<gene>
    <name evidence="3" type="ORF">A2372_02345</name>
</gene>
<dbReference type="GO" id="GO:0016020">
    <property type="term" value="C:membrane"/>
    <property type="evidence" value="ECO:0007669"/>
    <property type="project" value="InterPro"/>
</dbReference>
<dbReference type="InterPro" id="IPR003688">
    <property type="entry name" value="TraG/VirD4"/>
</dbReference>
<dbReference type="Pfam" id="PF26449">
    <property type="entry name" value="DUF8128"/>
    <property type="match status" value="1"/>
</dbReference>
<organism evidence="3 4">
    <name type="scientific">Candidatus Wolfebacteria bacterium RIFOXYB1_FULL_54_12</name>
    <dbReference type="NCBI Taxonomy" id="1802559"/>
    <lineage>
        <taxon>Bacteria</taxon>
        <taxon>Candidatus Wolfeibacteriota</taxon>
    </lineage>
</organism>
<keyword evidence="1" id="KW-1133">Transmembrane helix</keyword>
<keyword evidence="1" id="KW-0812">Transmembrane</keyword>
<feature type="transmembrane region" description="Helical" evidence="1">
    <location>
        <begin position="6"/>
        <end position="26"/>
    </location>
</feature>